<dbReference type="PANTHER" id="PTHR13359:SF2">
    <property type="entry name" value="LARGE RIBOSOMAL SUBUNIT PROTEIN ML40"/>
    <property type="match status" value="1"/>
</dbReference>
<accession>A0A6J3K4I9</accession>
<comment type="subcellular location">
    <subcellularLocation>
        <location evidence="1">Mitochondrion</location>
    </subcellularLocation>
</comment>
<evidence type="ECO:0000256" key="8">
    <source>
        <dbReference type="ARBA" id="ARBA00083752"/>
    </source>
</evidence>
<dbReference type="GeneID" id="117232629"/>
<evidence type="ECO:0000313" key="9">
    <source>
        <dbReference type="Proteomes" id="UP000504631"/>
    </source>
</evidence>
<dbReference type="InterPro" id="IPR039145">
    <property type="entry name" value="Ribosomal_mL40_metazoa/plant"/>
</dbReference>
<evidence type="ECO:0000256" key="2">
    <source>
        <dbReference type="ARBA" id="ARBA00009360"/>
    </source>
</evidence>
<dbReference type="GO" id="GO:0005762">
    <property type="term" value="C:mitochondrial large ribosomal subunit"/>
    <property type="evidence" value="ECO:0007669"/>
    <property type="project" value="InterPro"/>
</dbReference>
<reference evidence="10" key="1">
    <citation type="submission" date="2025-08" db="UniProtKB">
        <authorList>
            <consortium name="RefSeq"/>
        </authorList>
    </citation>
    <scope>IDENTIFICATION</scope>
    <source>
        <tissue evidence="10">Muscle</tissue>
    </source>
</reference>
<evidence type="ECO:0000313" key="10">
    <source>
        <dbReference type="RefSeq" id="XP_033348023.1"/>
    </source>
</evidence>
<keyword evidence="5" id="KW-0496">Mitochondrion</keyword>
<dbReference type="FunFam" id="6.10.250.3440:FF:000001">
    <property type="entry name" value="Mitochondrial ribosomal protein L40"/>
    <property type="match status" value="1"/>
</dbReference>
<proteinExistence type="inferred from homology"/>
<evidence type="ECO:0000256" key="6">
    <source>
        <dbReference type="ARBA" id="ARBA00023274"/>
    </source>
</evidence>
<keyword evidence="9" id="KW-1185">Reference proteome</keyword>
<evidence type="ECO:0000256" key="3">
    <source>
        <dbReference type="ARBA" id="ARBA00022946"/>
    </source>
</evidence>
<dbReference type="InterPro" id="IPR019192">
    <property type="entry name" value="Ribosomal_mL40"/>
</dbReference>
<name>A0A6J3K4I9_9HYME</name>
<dbReference type="PANTHER" id="PTHR13359">
    <property type="entry name" value="39S RIBOSOMAL PROTEIN L40, MITOCHONDRIAL"/>
    <property type="match status" value="1"/>
</dbReference>
<keyword evidence="4 10" id="KW-0689">Ribosomal protein</keyword>
<evidence type="ECO:0000256" key="5">
    <source>
        <dbReference type="ARBA" id="ARBA00023128"/>
    </source>
</evidence>
<keyword evidence="3" id="KW-0809">Transit peptide</keyword>
<dbReference type="RefSeq" id="XP_033348023.1">
    <property type="nucleotide sequence ID" value="XM_033492132.1"/>
</dbReference>
<comment type="similarity">
    <text evidence="2">Belongs to the mitochondrion-specific ribosomal protein mL40 family.</text>
</comment>
<dbReference type="Gene3D" id="6.10.250.3440">
    <property type="match status" value="1"/>
</dbReference>
<dbReference type="CTD" id="64976"/>
<dbReference type="AlphaFoldDB" id="A0A6J3K4I9"/>
<dbReference type="Pfam" id="PF09812">
    <property type="entry name" value="MRP-L28"/>
    <property type="match status" value="1"/>
</dbReference>
<evidence type="ECO:0000256" key="1">
    <source>
        <dbReference type="ARBA" id="ARBA00004173"/>
    </source>
</evidence>
<protein>
    <recommendedName>
        <fullName evidence="7">Large ribosomal subunit protein mL40</fullName>
    </recommendedName>
    <alternativeName>
        <fullName evidence="8">39S ribosomal protein L40, mitochondrial</fullName>
    </alternativeName>
</protein>
<evidence type="ECO:0000256" key="4">
    <source>
        <dbReference type="ARBA" id="ARBA00022980"/>
    </source>
</evidence>
<sequence length="203" mass="23768">MIGVLNLANAVFRSSLHSVSNSRNISIYIHPLQFRATEILLGEPLKKRKRLDPNVLRAREERKKKKLQKKIRQLEKHTNHLKPIFEIDTLFQQLQKEKRTCHLPVSLSKEEIERRKLLEREWSSYKKDQWLKDVKVMKSIMASQEIALKELKAVSKQLYKKAVEFDDSFVPYSVTGPVYTPPVKDFDSPDGEYIETTVKYAGE</sequence>
<dbReference type="Proteomes" id="UP000504631">
    <property type="component" value="Unplaced"/>
</dbReference>
<gene>
    <name evidence="10" type="primary">LOC117232629</name>
</gene>
<organism evidence="9 10">
    <name type="scientific">Bombus vosnesenskii</name>
    <dbReference type="NCBI Taxonomy" id="207650"/>
    <lineage>
        <taxon>Eukaryota</taxon>
        <taxon>Metazoa</taxon>
        <taxon>Ecdysozoa</taxon>
        <taxon>Arthropoda</taxon>
        <taxon>Hexapoda</taxon>
        <taxon>Insecta</taxon>
        <taxon>Pterygota</taxon>
        <taxon>Neoptera</taxon>
        <taxon>Endopterygota</taxon>
        <taxon>Hymenoptera</taxon>
        <taxon>Apocrita</taxon>
        <taxon>Aculeata</taxon>
        <taxon>Apoidea</taxon>
        <taxon>Anthophila</taxon>
        <taxon>Apidae</taxon>
        <taxon>Bombus</taxon>
        <taxon>Pyrobombus</taxon>
    </lineage>
</organism>
<evidence type="ECO:0000256" key="7">
    <source>
        <dbReference type="ARBA" id="ARBA00035192"/>
    </source>
</evidence>
<dbReference type="KEGG" id="bvk:117232629"/>
<keyword evidence="6" id="KW-0687">Ribonucleoprotein</keyword>